<evidence type="ECO:0000256" key="2">
    <source>
        <dbReference type="ARBA" id="ARBA00022533"/>
    </source>
</evidence>
<feature type="region of interest" description="Disordered" evidence="7">
    <location>
        <begin position="891"/>
        <end position="943"/>
    </location>
</feature>
<feature type="compositionally biased region" description="Low complexity" evidence="7">
    <location>
        <begin position="203"/>
        <end position="234"/>
    </location>
</feature>
<evidence type="ECO:0000259" key="8">
    <source>
        <dbReference type="Pfam" id="PF00365"/>
    </source>
</evidence>
<comment type="cofactor">
    <cofactor evidence="1">
        <name>Mg(2+)</name>
        <dbReference type="ChEBI" id="CHEBI:18420"/>
    </cofactor>
</comment>
<feature type="region of interest" description="Disordered" evidence="7">
    <location>
        <begin position="196"/>
        <end position="322"/>
    </location>
</feature>
<accession>A0A699GE97</accession>
<dbReference type="InterPro" id="IPR000023">
    <property type="entry name" value="Phosphofructokinase_dom"/>
</dbReference>
<feature type="compositionally biased region" description="Basic residues" evidence="7">
    <location>
        <begin position="722"/>
        <end position="735"/>
    </location>
</feature>
<feature type="region of interest" description="Disordered" evidence="7">
    <location>
        <begin position="656"/>
        <end position="770"/>
    </location>
</feature>
<feature type="compositionally biased region" description="Basic and acidic residues" evidence="7">
    <location>
        <begin position="281"/>
        <end position="299"/>
    </location>
</feature>
<dbReference type="NCBIfam" id="NF010675">
    <property type="entry name" value="PRK14072.1"/>
    <property type="match status" value="1"/>
</dbReference>
<dbReference type="InterPro" id="IPR035966">
    <property type="entry name" value="PKF_sf"/>
</dbReference>
<comment type="caution">
    <text evidence="9">The sequence shown here is derived from an EMBL/GenBank/DDBJ whole genome shotgun (WGS) entry which is preliminary data.</text>
</comment>
<feature type="region of interest" description="Disordered" evidence="7">
    <location>
        <begin position="419"/>
        <end position="475"/>
    </location>
</feature>
<evidence type="ECO:0000256" key="3">
    <source>
        <dbReference type="ARBA" id="ARBA00022679"/>
    </source>
</evidence>
<dbReference type="Pfam" id="PF00365">
    <property type="entry name" value="PFK"/>
    <property type="match status" value="1"/>
</dbReference>
<keyword evidence="2" id="KW-0021">Allosteric enzyme</keyword>
<keyword evidence="4" id="KW-0479">Metal-binding</keyword>
<evidence type="ECO:0000256" key="1">
    <source>
        <dbReference type="ARBA" id="ARBA00001946"/>
    </source>
</evidence>
<feature type="region of interest" description="Disordered" evidence="7">
    <location>
        <begin position="800"/>
        <end position="860"/>
    </location>
</feature>
<dbReference type="HAMAP" id="MF_01978">
    <property type="entry name" value="Phosphofructokinase_II_B2"/>
    <property type="match status" value="1"/>
</dbReference>
<feature type="region of interest" description="Disordered" evidence="7">
    <location>
        <begin position="600"/>
        <end position="627"/>
    </location>
</feature>
<feature type="region of interest" description="Disordered" evidence="7">
    <location>
        <begin position="1"/>
        <end position="26"/>
    </location>
</feature>
<evidence type="ECO:0000313" key="9">
    <source>
        <dbReference type="EMBL" id="GEU28120.1"/>
    </source>
</evidence>
<feature type="compositionally biased region" description="Basic residues" evidence="7">
    <location>
        <begin position="312"/>
        <end position="322"/>
    </location>
</feature>
<dbReference type="UniPathway" id="UPA00109">
    <property type="reaction ID" value="UER00182"/>
</dbReference>
<dbReference type="SUPFAM" id="SSF53784">
    <property type="entry name" value="Phosphofructokinase"/>
    <property type="match status" value="1"/>
</dbReference>
<dbReference type="GO" id="GO:0047334">
    <property type="term" value="F:diphosphate-fructose-6-phosphate 1-phosphotransferase activity"/>
    <property type="evidence" value="ECO:0007669"/>
    <property type="project" value="InterPro"/>
</dbReference>
<dbReference type="GO" id="GO:0003872">
    <property type="term" value="F:6-phosphofructokinase activity"/>
    <property type="evidence" value="ECO:0007669"/>
    <property type="project" value="InterPro"/>
</dbReference>
<dbReference type="GO" id="GO:0006002">
    <property type="term" value="P:fructose 6-phosphate metabolic process"/>
    <property type="evidence" value="ECO:0007669"/>
    <property type="project" value="InterPro"/>
</dbReference>
<organism evidence="9">
    <name type="scientific">Tanacetum cinerariifolium</name>
    <name type="common">Dalmatian daisy</name>
    <name type="synonym">Chrysanthemum cinerariifolium</name>
    <dbReference type="NCBI Taxonomy" id="118510"/>
    <lineage>
        <taxon>Eukaryota</taxon>
        <taxon>Viridiplantae</taxon>
        <taxon>Streptophyta</taxon>
        <taxon>Embryophyta</taxon>
        <taxon>Tracheophyta</taxon>
        <taxon>Spermatophyta</taxon>
        <taxon>Magnoliopsida</taxon>
        <taxon>eudicotyledons</taxon>
        <taxon>Gunneridae</taxon>
        <taxon>Pentapetalae</taxon>
        <taxon>asterids</taxon>
        <taxon>campanulids</taxon>
        <taxon>Asterales</taxon>
        <taxon>Asteraceae</taxon>
        <taxon>Asteroideae</taxon>
        <taxon>Anthemideae</taxon>
        <taxon>Anthemidinae</taxon>
        <taxon>Tanacetum</taxon>
    </lineage>
</organism>
<evidence type="ECO:0000256" key="7">
    <source>
        <dbReference type="SAM" id="MobiDB-lite"/>
    </source>
</evidence>
<feature type="compositionally biased region" description="Basic residues" evidence="7">
    <location>
        <begin position="98"/>
        <end position="122"/>
    </location>
</feature>
<dbReference type="PRINTS" id="PR00476">
    <property type="entry name" value="PHFRCTKINASE"/>
</dbReference>
<feature type="region of interest" description="Disordered" evidence="7">
    <location>
        <begin position="82"/>
        <end position="122"/>
    </location>
</feature>
<feature type="compositionally biased region" description="Basic and acidic residues" evidence="7">
    <location>
        <begin position="82"/>
        <end position="94"/>
    </location>
</feature>
<gene>
    <name evidence="9" type="ORF">Tci_000098</name>
</gene>
<dbReference type="InterPro" id="IPR022953">
    <property type="entry name" value="ATP_PFK"/>
</dbReference>
<sequence>MRGACAGSTSRPVQPPGRRGSRAHERAAQLCPPAGPLLPVVHGRLRRLLAVAHAARAGRHAAHLDRLPVHVCHHRAVRDTGRAEPHVELHDSRLPGHALRRRRRRRSSGRARSAHHGRAGHHHRFVHVRGGADLRGGADHGALYGRRFFGGDIPGAGVHPGVLVPGRHAGHYLDPGGAVHHHRGGLFAAGDLDVGQAQRQPDSASGLRQAAAQAQRARSRAAGRPEGSASARHLPAARRRLPAAARATAGLVGSGPARRPAQARHHQDPQRLAARSAQRRAGADRLPEKRRAGRQRMDRSAGLQPGPCAAHHAARGTVRGRRRNVRHQAQQFSGAGVLHDAGHGRAAAHPDARVHHAVRARHPGVRVLDPVLHPADLSDHSRHGRAGQVRYLHGAGGQRFQPPARLGVVLDQRGQAHAAVQHQRHQPRRRGAAGRNHHRRRRAGAGGARNCRPAVRGVGAGGGRRAGRCPVHGRRPAAGHFQRAVARYLLQDRRPPRVHPEAGDDFQAAAAGRGVHCRVRGVAAARRHHLAGGRGVFPGRLDAVPGAGAGRVLEARQPPGRHGRHDRRLCHVPVLYVPRQPGAGRQRGRPVVSYRTDVGRDFRRAGRHAGADRGQPDDAGPGLTDQTYQFRHTPHVFPPIFCPFHRAGRLCHIDRSGRRYGPARRPALAQRQIPGRARGQQGKTRPPGRGDAERLQRQGGGGVQRRRYRQLQLGQRRTAGVYRHRPDRGPGRRALRAGPVRHQPRRRKIHPAGQPQRQAADHLGQQHDTQPGNAALEYLFAGPENRPGFRVRVRDAARHFGAGPGARRRPAAAQYPERPLDAGHRRARRQQAVAAGRQGRTAHRHHQQKGRERDPVPRSGQQCLARADQLPDVHRRPARVCAARLRPRRHAVRGVRQRPRHHRAVSLRPGCRQGGGATAGPARRVRFQRQPGHRQGQAAGRALPDRCARHHLVRPGHEGHAGQDRRHAAQHRESAQFADAAGNALGAGDGLCRPVPHPHAAVQQRDRQPDHGGRQPSEDQARADGAPDPGALQGARRTDHSGLAHAAQGRRQKPAAGGAGARRPHRLRRPALPRRLETMGPQDAGRHRRWRALGDCPGHGRRPPHLHCRRQLRRLRHPDGTDQGPGPVPVRRGLGGRDRHQHDVRRPLELHVRPARRLEAVRHAATGGRPGQGRRPAQSHVAAAARGRDQAAAAAGLRRRRHARAAAAWDQVLQRRQTDQSQRGMDRVRRRRPRLGAAEEPHRFLGPGGEVSRQAYRRRLPHCTGGDTMPSGKILVAQGGGPTAVINQSLAGVVLEARRFRDCSRVYGAMHGVRGIVDENLVDLTRETSQNLELVAATPSSALGSTRDKPDMAYCTEIFKVLRAHEIEQFYYIGGNDSSDTVRIVSEQAQQAGYPLRCIHIPKTIDNDLVGNDHTPGFPSAARFVAQAFAGANLDNASLPGVYVGVVMGRHAGFLTAAAALGKKFPDDGPHLIYLPERVFSLDGFLRDVKETYARYGRCVIAVSEGIHDASGAAIATLLSKDVERDAHGNVQLSGTGALADLLCDEIKAKLGIKRVRGDTFGYLQRSFIGCVSDVDQREAREVGEKAVQFAMWGDQDGSVAIRRTGFYSVDYTLQPLQAVAGKTRVMEDEFISASGTDVTDAFRMYLRPLLGSGMPDAFRLRPAPLGNRRCRVLCRNDHRHADAAVEHAVHFRIGHAAVLLQPREQRWQCPRFAVQLGYQARLQHARDVFHQAAAGDVDHALDFQRRHQRQQRLDVDAGRLHQHVGELAAMEVAFQVRLGHFNDLAHQRVTVRVHARRGQAQDDVARGDLGAVDDLRFFHRAHGETGQVVFAGRVHAGHFRRFAADQRAACLLAALGNALDDVGSDGHVQLAARKVIEEEQRLGALHQDVVDAHGHQVDADRVVTVQLESQLELGAHAVGARNQHRFLELLADLEHGAKTTEAAQHAFAQGALGKWLDRFD</sequence>
<feature type="compositionally biased region" description="Basic and acidic residues" evidence="7">
    <location>
        <begin position="600"/>
        <end position="616"/>
    </location>
</feature>
<keyword evidence="5 9" id="KW-0418">Kinase</keyword>
<keyword evidence="6" id="KW-0460">Magnesium</keyword>
<keyword evidence="3" id="KW-0808">Transferase</keyword>
<dbReference type="EMBL" id="BKCJ010000001">
    <property type="protein sequence ID" value="GEU28120.1"/>
    <property type="molecule type" value="Genomic_DNA"/>
</dbReference>
<feature type="domain" description="Phosphofructokinase" evidence="8">
    <location>
        <begin position="1273"/>
        <end position="1590"/>
    </location>
</feature>
<dbReference type="PANTHER" id="PTHR45770">
    <property type="entry name" value="ATP-DEPENDENT 6-PHOSPHOFRUCTOKINASE 1"/>
    <property type="match status" value="1"/>
</dbReference>
<evidence type="ECO:0000256" key="5">
    <source>
        <dbReference type="ARBA" id="ARBA00022777"/>
    </source>
</evidence>
<proteinExistence type="inferred from homology"/>
<feature type="compositionally biased region" description="Basic residues" evidence="7">
    <location>
        <begin position="422"/>
        <end position="443"/>
    </location>
</feature>
<feature type="compositionally biased region" description="Basic residues" evidence="7">
    <location>
        <begin position="1099"/>
        <end position="1116"/>
    </location>
</feature>
<dbReference type="GO" id="GO:0046872">
    <property type="term" value="F:metal ion binding"/>
    <property type="evidence" value="ECO:0007669"/>
    <property type="project" value="UniProtKB-KW"/>
</dbReference>
<feature type="compositionally biased region" description="Basic and acidic residues" evidence="7">
    <location>
        <begin position="1004"/>
        <end position="1022"/>
    </location>
</feature>
<feature type="compositionally biased region" description="Low complexity" evidence="7">
    <location>
        <begin position="830"/>
        <end position="839"/>
    </location>
</feature>
<reference evidence="9" key="1">
    <citation type="journal article" date="2019" name="Sci. Rep.">
        <title>Draft genome of Tanacetum cinerariifolium, the natural source of mosquito coil.</title>
        <authorList>
            <person name="Yamashiro T."/>
            <person name="Shiraishi A."/>
            <person name="Satake H."/>
            <person name="Nakayama K."/>
        </authorList>
    </citation>
    <scope>NUCLEOTIDE SEQUENCE</scope>
</reference>
<feature type="compositionally biased region" description="Basic residues" evidence="7">
    <location>
        <begin position="465"/>
        <end position="475"/>
    </location>
</feature>
<feature type="compositionally biased region" description="Low complexity" evidence="7">
    <location>
        <begin position="448"/>
        <end position="457"/>
    </location>
</feature>
<dbReference type="InterPro" id="IPR050929">
    <property type="entry name" value="PFKA"/>
</dbReference>
<feature type="region of interest" description="Disordered" evidence="7">
    <location>
        <begin position="955"/>
        <end position="975"/>
    </location>
</feature>
<feature type="compositionally biased region" description="Basic and acidic residues" evidence="7">
    <location>
        <begin position="955"/>
        <end position="974"/>
    </location>
</feature>
<name>A0A699GE97_TANCI</name>
<protein>
    <submittedName>
        <fullName evidence="9">ATP-dependent 6-phosphofructokinase 5, chloroplastic isoform X1</fullName>
    </submittedName>
</protein>
<evidence type="ECO:0000256" key="4">
    <source>
        <dbReference type="ARBA" id="ARBA00022723"/>
    </source>
</evidence>
<feature type="region of interest" description="Disordered" evidence="7">
    <location>
        <begin position="988"/>
        <end position="1141"/>
    </location>
</feature>
<dbReference type="Gene3D" id="3.40.50.450">
    <property type="match status" value="1"/>
</dbReference>
<feature type="compositionally biased region" description="Basic residues" evidence="7">
    <location>
        <begin position="891"/>
        <end position="905"/>
    </location>
</feature>
<feature type="region of interest" description="Disordered" evidence="7">
    <location>
        <begin position="1165"/>
        <end position="1199"/>
    </location>
</feature>
<evidence type="ECO:0000256" key="6">
    <source>
        <dbReference type="ARBA" id="ARBA00022842"/>
    </source>
</evidence>
<feature type="region of interest" description="Disordered" evidence="7">
    <location>
        <begin position="1211"/>
        <end position="1249"/>
    </location>
</feature>
<dbReference type="Gene3D" id="3.40.50.460">
    <property type="entry name" value="Phosphofructokinase domain"/>
    <property type="match status" value="1"/>
</dbReference>
<feature type="compositionally biased region" description="Low complexity" evidence="7">
    <location>
        <begin position="271"/>
        <end position="280"/>
    </location>
</feature>
<feature type="compositionally biased region" description="Basic residues" evidence="7">
    <location>
        <begin position="1062"/>
        <end position="1072"/>
    </location>
</feature>
<feature type="compositionally biased region" description="Low complexity" evidence="7">
    <location>
        <begin position="1173"/>
        <end position="1196"/>
    </location>
</feature>
<dbReference type="InterPro" id="IPR011404">
    <property type="entry name" value="PPi-PFK"/>
</dbReference>